<dbReference type="Gene3D" id="1.25.40.10">
    <property type="entry name" value="Tetratricopeptide repeat domain"/>
    <property type="match status" value="1"/>
</dbReference>
<accession>A0AA51X8C0</accession>
<proteinExistence type="inferred from homology"/>
<dbReference type="InterPro" id="IPR011990">
    <property type="entry name" value="TPR-like_helical_dom_sf"/>
</dbReference>
<evidence type="ECO:0000256" key="6">
    <source>
        <dbReference type="ARBA" id="ARBA00022723"/>
    </source>
</evidence>
<feature type="transmembrane region" description="Helical" evidence="12">
    <location>
        <begin position="400"/>
        <end position="418"/>
    </location>
</feature>
<keyword evidence="9 12" id="KW-1133">Transmembrane helix</keyword>
<comment type="cofactor">
    <cofactor evidence="1">
        <name>Zn(2+)</name>
        <dbReference type="ChEBI" id="CHEBI:29105"/>
    </cofactor>
</comment>
<evidence type="ECO:0000256" key="8">
    <source>
        <dbReference type="ARBA" id="ARBA00022833"/>
    </source>
</evidence>
<keyword evidence="15" id="KW-1185">Reference proteome</keyword>
<dbReference type="GO" id="GO:0016020">
    <property type="term" value="C:membrane"/>
    <property type="evidence" value="ECO:0007669"/>
    <property type="project" value="UniProtKB-SubCell"/>
</dbReference>
<dbReference type="SUPFAM" id="SSF48452">
    <property type="entry name" value="TPR-like"/>
    <property type="match status" value="1"/>
</dbReference>
<dbReference type="Pfam" id="PF02163">
    <property type="entry name" value="Peptidase_M50"/>
    <property type="match status" value="1"/>
</dbReference>
<gene>
    <name evidence="14" type="ORF">Q9312_03300</name>
</gene>
<feature type="transmembrane region" description="Helical" evidence="12">
    <location>
        <begin position="498"/>
        <end position="519"/>
    </location>
</feature>
<evidence type="ECO:0000256" key="10">
    <source>
        <dbReference type="ARBA" id="ARBA00023049"/>
    </source>
</evidence>
<evidence type="ECO:0000313" key="15">
    <source>
        <dbReference type="Proteomes" id="UP001239782"/>
    </source>
</evidence>
<evidence type="ECO:0000256" key="12">
    <source>
        <dbReference type="SAM" id="Phobius"/>
    </source>
</evidence>
<evidence type="ECO:0000256" key="11">
    <source>
        <dbReference type="ARBA" id="ARBA00023136"/>
    </source>
</evidence>
<evidence type="ECO:0000313" key="14">
    <source>
        <dbReference type="EMBL" id="WMS87955.1"/>
    </source>
</evidence>
<keyword evidence="8" id="KW-0862">Zinc</keyword>
<evidence type="ECO:0000256" key="2">
    <source>
        <dbReference type="ARBA" id="ARBA00004141"/>
    </source>
</evidence>
<keyword evidence="7" id="KW-0378">Hydrolase</keyword>
<evidence type="ECO:0000256" key="9">
    <source>
        <dbReference type="ARBA" id="ARBA00022989"/>
    </source>
</evidence>
<dbReference type="GO" id="GO:0008237">
    <property type="term" value="F:metallopeptidase activity"/>
    <property type="evidence" value="ECO:0007669"/>
    <property type="project" value="UniProtKB-KW"/>
</dbReference>
<dbReference type="GO" id="GO:0046872">
    <property type="term" value="F:metal ion binding"/>
    <property type="evidence" value="ECO:0007669"/>
    <property type="project" value="UniProtKB-KW"/>
</dbReference>
<keyword evidence="11 12" id="KW-0472">Membrane</keyword>
<evidence type="ECO:0000256" key="7">
    <source>
        <dbReference type="ARBA" id="ARBA00022801"/>
    </source>
</evidence>
<evidence type="ECO:0000259" key="13">
    <source>
        <dbReference type="Pfam" id="PF02163"/>
    </source>
</evidence>
<evidence type="ECO:0000256" key="1">
    <source>
        <dbReference type="ARBA" id="ARBA00001947"/>
    </source>
</evidence>
<comment type="subcellular location">
    <subcellularLocation>
        <location evidence="2">Membrane</location>
        <topology evidence="2">Multi-pass membrane protein</topology>
    </subcellularLocation>
</comment>
<dbReference type="PANTHER" id="PTHR39188:SF3">
    <property type="entry name" value="STAGE IV SPORULATION PROTEIN FB"/>
    <property type="match status" value="1"/>
</dbReference>
<dbReference type="RefSeq" id="WP_309203122.1">
    <property type="nucleotide sequence ID" value="NZ_CP133548.1"/>
</dbReference>
<keyword evidence="5 12" id="KW-0812">Transmembrane</keyword>
<keyword evidence="6" id="KW-0479">Metal-binding</keyword>
<evidence type="ECO:0000256" key="4">
    <source>
        <dbReference type="ARBA" id="ARBA00022670"/>
    </source>
</evidence>
<dbReference type="AlphaFoldDB" id="A0AA51X8C0"/>
<dbReference type="EMBL" id="CP133548">
    <property type="protein sequence ID" value="WMS87955.1"/>
    <property type="molecule type" value="Genomic_DNA"/>
</dbReference>
<organism evidence="14 15">
    <name type="scientific">Pleionea litopenaei</name>
    <dbReference type="NCBI Taxonomy" id="3070815"/>
    <lineage>
        <taxon>Bacteria</taxon>
        <taxon>Pseudomonadati</taxon>
        <taxon>Pseudomonadota</taxon>
        <taxon>Gammaproteobacteria</taxon>
        <taxon>Oceanospirillales</taxon>
        <taxon>Pleioneaceae</taxon>
        <taxon>Pleionea</taxon>
    </lineage>
</organism>
<sequence length="868" mass="98904">MNVKLQQPVAVLSERKHIPDSIQACLMAGEQELAELGYQFLVCYQSKEIRAELSSPAWTIVMSHPEHRHVIEVTPHLEPDIESPIKFNVYSYFDDGTTLLTMNYEKHSVIGESPDFIMEDALADNIVDVIEAHKASEQRYIGSTQGMASVLRLSAESYMVARNTLYKTFFNSLLNQKMLTAKEGYYAFTLQHATEFYKRLYKGLKVLNKRKLALSKTNNEREITPSQQNVLLAAERHAIFCNREVSQSTQFSRYTKTLLFFVSVLVFAMAFGMTMSLDFIVILILVVLFHELGHIAAMWAFGYRDLQILFIPLFGAAASGKKNDPTALQKAIVSLMGPLPGILLGWVLLYVNSDLHNEWIDDTILILFILNFLNLLPFFPLDGGQLLNAVIFDRHPRLQFAFIVISTLAIAYGAWLLSDPILTGLAILLAMSLFSQLTETNVLGLVLQRGYEPSSESENLTSVLNVLLTKPYQKFTFHQKYTLSVKLLERMRHRLPKWWETVIALSLYLSIILTPLIYFGGNLYAQYMSGKGYYDEQIENAQTPDEKFLAKLNAGIYMTYSLSDDAANDYFNDILQESKNKPNLSSWYSIAVLAQAINTEQVINEQLITPLKQNNLSLSESNALRQLGTFASYKEVNYRSVLNLYEVAYQNYKHNAHYDLSIASLLEMAAYATSENDVVLAERYFQQAEQDSQQVSSPSRADVLFAQSEFYFSQGRYKDAESALLTLQQLISEQDMFELTVQINANLSWILLASDDLPGATRYAALAYQLANDQSLTIDEDNFDYTKIDVALQMMVMAVEQNNRDEALRFYQEAQSIGRNLSIDWDEYLTSFDMSEIESIQENQLYSYRTFKINSALKNVVEKEKLEK</sequence>
<feature type="transmembrane region" description="Helical" evidence="12">
    <location>
        <begin position="363"/>
        <end position="379"/>
    </location>
</feature>
<dbReference type="Proteomes" id="UP001239782">
    <property type="component" value="Chromosome"/>
</dbReference>
<feature type="transmembrane region" description="Helical" evidence="12">
    <location>
        <begin position="258"/>
        <end position="289"/>
    </location>
</feature>
<evidence type="ECO:0000256" key="5">
    <source>
        <dbReference type="ARBA" id="ARBA00022692"/>
    </source>
</evidence>
<keyword evidence="4 14" id="KW-0645">Protease</keyword>
<protein>
    <submittedName>
        <fullName evidence="14">Site-2 protease family protein</fullName>
    </submittedName>
</protein>
<evidence type="ECO:0000256" key="3">
    <source>
        <dbReference type="ARBA" id="ARBA00007931"/>
    </source>
</evidence>
<dbReference type="KEGG" id="plei:Q9312_03300"/>
<dbReference type="CDD" id="cd06160">
    <property type="entry name" value="S2P-M50_like_2"/>
    <property type="match status" value="1"/>
</dbReference>
<feature type="transmembrane region" description="Helical" evidence="12">
    <location>
        <begin position="331"/>
        <end position="351"/>
    </location>
</feature>
<feature type="transmembrane region" description="Helical" evidence="12">
    <location>
        <begin position="424"/>
        <end position="447"/>
    </location>
</feature>
<dbReference type="PANTHER" id="PTHR39188">
    <property type="entry name" value="MEMBRANE-ASSOCIATED ZINC METALLOPROTEASE M50B"/>
    <property type="match status" value="1"/>
</dbReference>
<reference evidence="14 15" key="1">
    <citation type="submission" date="2023-08" db="EMBL/GenBank/DDBJ databases">
        <title>Pleionea litopenaei sp. nov., isolated from stomach of juvenile Litopenaeus vannamei.</title>
        <authorList>
            <person name="Rho A.M."/>
            <person name="Hwang C.Y."/>
        </authorList>
    </citation>
    <scope>NUCLEOTIDE SEQUENCE [LARGE SCALE GENOMIC DNA]</scope>
    <source>
        <strain evidence="14 15">HL-JVS1</strain>
    </source>
</reference>
<dbReference type="InterPro" id="IPR008915">
    <property type="entry name" value="Peptidase_M50"/>
</dbReference>
<comment type="similarity">
    <text evidence="3">Belongs to the peptidase M50B family.</text>
</comment>
<keyword evidence="10" id="KW-0482">Metalloprotease</keyword>
<feature type="domain" description="Peptidase M50" evidence="13">
    <location>
        <begin position="279"/>
        <end position="351"/>
    </location>
</feature>
<dbReference type="GO" id="GO:0006508">
    <property type="term" value="P:proteolysis"/>
    <property type="evidence" value="ECO:0007669"/>
    <property type="project" value="UniProtKB-KW"/>
</dbReference>
<name>A0AA51X8C0_9GAMM</name>